<evidence type="ECO:0000313" key="3">
    <source>
        <dbReference type="Proteomes" id="UP000324222"/>
    </source>
</evidence>
<protein>
    <submittedName>
        <fullName evidence="2">Uncharacterized protein</fullName>
    </submittedName>
</protein>
<gene>
    <name evidence="2" type="ORF">E2C01_048806</name>
</gene>
<reference evidence="2 3" key="1">
    <citation type="submission" date="2019-05" db="EMBL/GenBank/DDBJ databases">
        <title>Another draft genome of Portunus trituberculatus and its Hox gene families provides insights of decapod evolution.</title>
        <authorList>
            <person name="Jeong J.-H."/>
            <person name="Song I."/>
            <person name="Kim S."/>
            <person name="Choi T."/>
            <person name="Kim D."/>
            <person name="Ryu S."/>
            <person name="Kim W."/>
        </authorList>
    </citation>
    <scope>NUCLEOTIDE SEQUENCE [LARGE SCALE GENOMIC DNA]</scope>
    <source>
        <tissue evidence="2">Muscle</tissue>
    </source>
</reference>
<dbReference type="Proteomes" id="UP000324222">
    <property type="component" value="Unassembled WGS sequence"/>
</dbReference>
<sequence length="60" mass="6527">MSEALAFGHYIRVKISAVLVIVRGGLEQQINLTIAPQIARAQPTPPSEFDKRLLAAGGRR</sequence>
<organism evidence="2 3">
    <name type="scientific">Portunus trituberculatus</name>
    <name type="common">Swimming crab</name>
    <name type="synonym">Neptunus trituberculatus</name>
    <dbReference type="NCBI Taxonomy" id="210409"/>
    <lineage>
        <taxon>Eukaryota</taxon>
        <taxon>Metazoa</taxon>
        <taxon>Ecdysozoa</taxon>
        <taxon>Arthropoda</taxon>
        <taxon>Crustacea</taxon>
        <taxon>Multicrustacea</taxon>
        <taxon>Malacostraca</taxon>
        <taxon>Eumalacostraca</taxon>
        <taxon>Eucarida</taxon>
        <taxon>Decapoda</taxon>
        <taxon>Pleocyemata</taxon>
        <taxon>Brachyura</taxon>
        <taxon>Eubrachyura</taxon>
        <taxon>Portunoidea</taxon>
        <taxon>Portunidae</taxon>
        <taxon>Portuninae</taxon>
        <taxon>Portunus</taxon>
    </lineage>
</organism>
<evidence type="ECO:0000256" key="1">
    <source>
        <dbReference type="SAM" id="MobiDB-lite"/>
    </source>
</evidence>
<dbReference type="EMBL" id="VSRR010012698">
    <property type="protein sequence ID" value="MPC54877.1"/>
    <property type="molecule type" value="Genomic_DNA"/>
</dbReference>
<evidence type="ECO:0000313" key="2">
    <source>
        <dbReference type="EMBL" id="MPC54877.1"/>
    </source>
</evidence>
<feature type="region of interest" description="Disordered" evidence="1">
    <location>
        <begin position="41"/>
        <end position="60"/>
    </location>
</feature>
<comment type="caution">
    <text evidence="2">The sequence shown here is derived from an EMBL/GenBank/DDBJ whole genome shotgun (WGS) entry which is preliminary data.</text>
</comment>
<accession>A0A5B7GC64</accession>
<proteinExistence type="predicted"/>
<keyword evidence="3" id="KW-1185">Reference proteome</keyword>
<name>A0A5B7GC64_PORTR</name>
<dbReference type="AlphaFoldDB" id="A0A5B7GC64"/>